<accession>A0A6N6M8G3</accession>
<dbReference type="Gene3D" id="2.40.160.20">
    <property type="match status" value="1"/>
</dbReference>
<comment type="caution">
    <text evidence="1">The sequence shown here is derived from an EMBL/GenBank/DDBJ whole genome shotgun (WGS) entry which is preliminary data.</text>
</comment>
<dbReference type="RefSeq" id="WP_151166776.1">
    <property type="nucleotide sequence ID" value="NZ_WACR01000003.1"/>
</dbReference>
<dbReference type="AlphaFoldDB" id="A0A6N6M8G3"/>
<dbReference type="GO" id="GO:0016787">
    <property type="term" value="F:hydrolase activity"/>
    <property type="evidence" value="ECO:0007669"/>
    <property type="project" value="UniProtKB-KW"/>
</dbReference>
<gene>
    <name evidence="1" type="ORF">F3059_04120</name>
</gene>
<name>A0A6N6M8G3_9FLAO</name>
<evidence type="ECO:0000313" key="1">
    <source>
        <dbReference type="EMBL" id="KAB1065145.1"/>
    </source>
</evidence>
<dbReference type="Proteomes" id="UP000435357">
    <property type="component" value="Unassembled WGS sequence"/>
</dbReference>
<proteinExistence type="predicted"/>
<dbReference type="OrthoDB" id="627554at2"/>
<dbReference type="EMBL" id="WACR01000003">
    <property type="protein sequence ID" value="KAB1065145.1"/>
    <property type="molecule type" value="Genomic_DNA"/>
</dbReference>
<protein>
    <submittedName>
        <fullName evidence="1">Acyloxyacyl hydrolase</fullName>
    </submittedName>
</protein>
<keyword evidence="1" id="KW-0378">Hydrolase</keyword>
<keyword evidence="2" id="KW-1185">Reference proteome</keyword>
<dbReference type="InterPro" id="IPR018550">
    <property type="entry name" value="Lipid-A_deacylase-rel"/>
</dbReference>
<organism evidence="1 2">
    <name type="scientific">Salibacter halophilus</name>
    <dbReference type="NCBI Taxonomy" id="1803916"/>
    <lineage>
        <taxon>Bacteria</taxon>
        <taxon>Pseudomonadati</taxon>
        <taxon>Bacteroidota</taxon>
        <taxon>Flavobacteriia</taxon>
        <taxon>Flavobacteriales</taxon>
        <taxon>Salibacteraceae</taxon>
        <taxon>Salibacter</taxon>
    </lineage>
</organism>
<dbReference type="Pfam" id="PF09411">
    <property type="entry name" value="PagL"/>
    <property type="match status" value="1"/>
</dbReference>
<sequence>MLIRNKIDIKLLLTVTASFILSFFSFGQNLERTHYFQQSFNGGSLIDIYPGSPESNVVNAINLSWLSKTNDSTSYRSKFGNSLHGFTFGFFDLGNKEVLGHAFTGQYTMLFPQKINHVLTWEPGLSMGGAVFTNPYNYLENEENIVMGSRVAFWVSAYLRLHYSFSDELNAFVGAAFHHSSNGHTALPNVGANIPSWQLGVRYRFSKKTAVEGSDRKLDNLFDKWQYGFRLGHGFYELGETISPTNGPLYAVYTTQLYAQRKVSDIGRLRIGLEGHYNRGHRALYEIVDDPDTPEANFENSTLGMAFSGYEVAYGHWAVYLQAGYNFHNPGLAYWLDFLTENEFMDRLKKRVSGRYGVHYYFKNPYDAPNWNLYAGLEVKSMVVQADFLELCVGVNFGKKD</sequence>
<reference evidence="1 2" key="1">
    <citation type="submission" date="2019-09" db="EMBL/GenBank/DDBJ databases">
        <title>Genomes of Cryomorphaceae.</title>
        <authorList>
            <person name="Bowman J.P."/>
        </authorList>
    </citation>
    <scope>NUCLEOTIDE SEQUENCE [LARGE SCALE GENOMIC DNA]</scope>
    <source>
        <strain evidence="1 2">KCTC 52047</strain>
    </source>
</reference>
<evidence type="ECO:0000313" key="2">
    <source>
        <dbReference type="Proteomes" id="UP000435357"/>
    </source>
</evidence>